<organism evidence="1 2">
    <name type="scientific">Caenorhabditis bovis</name>
    <dbReference type="NCBI Taxonomy" id="2654633"/>
    <lineage>
        <taxon>Eukaryota</taxon>
        <taxon>Metazoa</taxon>
        <taxon>Ecdysozoa</taxon>
        <taxon>Nematoda</taxon>
        <taxon>Chromadorea</taxon>
        <taxon>Rhabditida</taxon>
        <taxon>Rhabditina</taxon>
        <taxon>Rhabditomorpha</taxon>
        <taxon>Rhabditoidea</taxon>
        <taxon>Rhabditidae</taxon>
        <taxon>Peloderinae</taxon>
        <taxon>Caenorhabditis</taxon>
    </lineage>
</organism>
<dbReference type="Proteomes" id="UP000494206">
    <property type="component" value="Unassembled WGS sequence"/>
</dbReference>
<protein>
    <submittedName>
        <fullName evidence="1">Uncharacterized protein</fullName>
    </submittedName>
</protein>
<keyword evidence="2" id="KW-1185">Reference proteome</keyword>
<gene>
    <name evidence="1" type="ORF">CBOVIS_LOCUS1226</name>
</gene>
<comment type="caution">
    <text evidence="1">The sequence shown here is derived from an EMBL/GenBank/DDBJ whole genome shotgun (WGS) entry which is preliminary data.</text>
</comment>
<proteinExistence type="predicted"/>
<reference evidence="1 2" key="1">
    <citation type="submission" date="2020-04" db="EMBL/GenBank/DDBJ databases">
        <authorList>
            <person name="Laetsch R D."/>
            <person name="Stevens L."/>
            <person name="Kumar S."/>
            <person name="Blaxter L. M."/>
        </authorList>
    </citation>
    <scope>NUCLEOTIDE SEQUENCE [LARGE SCALE GENOMIC DNA]</scope>
</reference>
<dbReference type="AlphaFoldDB" id="A0A8S1EAX0"/>
<evidence type="ECO:0000313" key="1">
    <source>
        <dbReference type="EMBL" id="CAB3397876.1"/>
    </source>
</evidence>
<name>A0A8S1EAX0_9PELO</name>
<sequence>MQLLRTNRECSDQIALTPTLGAVAQPSREVKVKQQHKDEPYLKPNSDILVSHPLGFWRKRSISTLRRSTTQLRSKMTISESFAAVEGP</sequence>
<evidence type="ECO:0000313" key="2">
    <source>
        <dbReference type="Proteomes" id="UP000494206"/>
    </source>
</evidence>
<dbReference type="EMBL" id="CADEPM010000001">
    <property type="protein sequence ID" value="CAB3397876.1"/>
    <property type="molecule type" value="Genomic_DNA"/>
</dbReference>
<accession>A0A8S1EAX0</accession>